<dbReference type="Gene3D" id="2.80.10.50">
    <property type="match status" value="1"/>
</dbReference>
<dbReference type="InterPro" id="IPR035992">
    <property type="entry name" value="Ricin_B-like_lectins"/>
</dbReference>
<reference evidence="4 5" key="1">
    <citation type="submission" date="2022-06" db="EMBL/GenBank/DDBJ databases">
        <title>Sequencing the genomes of 1000 actinobacteria strains.</title>
        <authorList>
            <person name="Klenk H.-P."/>
        </authorList>
    </citation>
    <scope>NUCLEOTIDE SEQUENCE [LARGE SCALE GENOMIC DNA]</scope>
    <source>
        <strain evidence="4 5">DSM 41656</strain>
    </source>
</reference>
<dbReference type="PROSITE" id="PS50231">
    <property type="entry name" value="RICIN_B_LECTIN"/>
    <property type="match status" value="1"/>
</dbReference>
<dbReference type="RefSeq" id="WP_253796578.1">
    <property type="nucleotide sequence ID" value="NZ_BAAAUB010000006.1"/>
</dbReference>
<dbReference type="InterPro" id="IPR013780">
    <property type="entry name" value="Glyco_hydro_b"/>
</dbReference>
<evidence type="ECO:0000256" key="1">
    <source>
        <dbReference type="SAM" id="MobiDB-lite"/>
    </source>
</evidence>
<dbReference type="Pfam" id="PF22124">
    <property type="entry name" value="Glyco_hydro_95_cat"/>
    <property type="match status" value="1"/>
</dbReference>
<dbReference type="PANTHER" id="PTHR31084:SF0">
    <property type="entry name" value="ALPHA-L-FUCOSIDASE 2"/>
    <property type="match status" value="1"/>
</dbReference>
<dbReference type="Gene3D" id="2.60.40.1180">
    <property type="entry name" value="Golgi alpha-mannosidase II"/>
    <property type="match status" value="1"/>
</dbReference>
<dbReference type="SUPFAM" id="SSF48208">
    <property type="entry name" value="Six-hairpin glycosidases"/>
    <property type="match status" value="1"/>
</dbReference>
<dbReference type="Pfam" id="PF00652">
    <property type="entry name" value="Ricin_B_lectin"/>
    <property type="match status" value="1"/>
</dbReference>
<dbReference type="Gene3D" id="1.50.10.10">
    <property type="match status" value="1"/>
</dbReference>
<dbReference type="CDD" id="cd23451">
    <property type="entry name" value="beta-trefoil_Ricin_laminarinase"/>
    <property type="match status" value="1"/>
</dbReference>
<protein>
    <recommendedName>
        <fullName evidence="3">Ricin B lectin domain-containing protein</fullName>
    </recommendedName>
</protein>
<dbReference type="Proteomes" id="UP001206483">
    <property type="component" value="Unassembled WGS sequence"/>
</dbReference>
<evidence type="ECO:0000313" key="5">
    <source>
        <dbReference type="Proteomes" id="UP001206483"/>
    </source>
</evidence>
<evidence type="ECO:0000256" key="2">
    <source>
        <dbReference type="SAM" id="SignalP"/>
    </source>
</evidence>
<feature type="compositionally biased region" description="Polar residues" evidence="1">
    <location>
        <begin position="559"/>
        <end position="571"/>
    </location>
</feature>
<accession>A0ABT1IWI7</accession>
<sequence length="938" mass="97541">MRSAPVARAVVALALGTSAIAWSPTAATAVTTTTAWSNGALVVDTPDLVREADIVLGSPNTAATQSMPLGNGTLGAAVWAANGLTAQLNRADTLPGRKSPGQLQIPGLSRITGAADFTATVDPYDGVLRESGGGMSATVYVRADKDELVVDVTGADPNATQTATVNLWSGRTPTAAASGSVATLSETWADTNATTGSGRTFGSLAALTAGGRNVTAAVADSQTVKVDFTPNADGSFRVLVGSPQWTGGNAAATAAALLGTDASATPSTLQAAHLSWWHDYWTRLGLVKLSSADGTAQYLEKLRTLYYFTTAEESRGSLPGSQAGVADLFNFSQDTQNWYPADYWFWNLRGQVAANIGAGAAALNAGLFNLYTSNLANIQAWTKKYMNNLPGICVPETMRFNGNGFQNDGNPFGDASCDQALSTWNGRTVSSGAEIGLWVWQQYLTTGDRAFLTTNYPLMQQASQFLLAYTTVGADGKRHAVANVHENQWNVQDPVNLIDAMKALFPATISAAQTLNTDASLVSQLQTAIPQIPDYPRTDAATHRQNLTAAADASGTDVLGQSSQPTAAVNNSENDDLEAVWPYGLIGDNSPLLSVAQRTYSSRVNVHQNDWSFDAVHAARLGLGSQVAADLTALTQKYQTYPTGLGNLWGQTGGTEPYIEQAANVALAVNEALVQDYDGLLRIAPALPPGWDADGTQYIQGGSTVSVQVHGGVIGTVGIRAGSTGTLTIRNPWPGRSVSVVDGTDKATVVVSPTTAGQFSIPTTAGRSYLVQQVSAPVSGMTFSQVTGVPATAASHLGNVRIGLDKSGGTGRITGINGLCVDNSGSSTANGNPIIVWGCSTNGSVNQQWTAGGDGTLRVQGKCMDITGGSTANGTEVELWDCTPGAANQVWQAQTNGTLKNPRSGRCLDDAGAGPAGTQLIIWDCSTGPSANQLWHLP</sequence>
<dbReference type="InterPro" id="IPR008928">
    <property type="entry name" value="6-hairpin_glycosidase_sf"/>
</dbReference>
<evidence type="ECO:0000259" key="3">
    <source>
        <dbReference type="SMART" id="SM00458"/>
    </source>
</evidence>
<feature type="domain" description="Ricin B lectin" evidence="3">
    <location>
        <begin position="808"/>
        <end position="938"/>
    </location>
</feature>
<keyword evidence="2" id="KW-0732">Signal</keyword>
<feature type="signal peptide" evidence="2">
    <location>
        <begin position="1"/>
        <end position="29"/>
    </location>
</feature>
<dbReference type="InterPro" id="IPR054363">
    <property type="entry name" value="GH95_cat"/>
</dbReference>
<proteinExistence type="predicted"/>
<name>A0ABT1IWI7_9ACTN</name>
<organism evidence="4 5">
    <name type="scientific">Kitasatospora paracochleata</name>
    <dbReference type="NCBI Taxonomy" id="58354"/>
    <lineage>
        <taxon>Bacteria</taxon>
        <taxon>Bacillati</taxon>
        <taxon>Actinomycetota</taxon>
        <taxon>Actinomycetes</taxon>
        <taxon>Kitasatosporales</taxon>
        <taxon>Streptomycetaceae</taxon>
        <taxon>Kitasatospora</taxon>
    </lineage>
</organism>
<feature type="region of interest" description="Disordered" evidence="1">
    <location>
        <begin position="552"/>
        <end position="571"/>
    </location>
</feature>
<gene>
    <name evidence="4" type="ORF">FHR36_002629</name>
</gene>
<evidence type="ECO:0000313" key="4">
    <source>
        <dbReference type="EMBL" id="MCP2309505.1"/>
    </source>
</evidence>
<feature type="chain" id="PRO_5046784817" description="Ricin B lectin domain-containing protein" evidence="2">
    <location>
        <begin position="30"/>
        <end position="938"/>
    </location>
</feature>
<dbReference type="InterPro" id="IPR000772">
    <property type="entry name" value="Ricin_B_lectin"/>
</dbReference>
<dbReference type="SUPFAM" id="SSF50370">
    <property type="entry name" value="Ricin B-like lectins"/>
    <property type="match status" value="1"/>
</dbReference>
<dbReference type="EMBL" id="JAMZDX010000002">
    <property type="protein sequence ID" value="MCP2309505.1"/>
    <property type="molecule type" value="Genomic_DNA"/>
</dbReference>
<keyword evidence="5" id="KW-1185">Reference proteome</keyword>
<comment type="caution">
    <text evidence="4">The sequence shown here is derived from an EMBL/GenBank/DDBJ whole genome shotgun (WGS) entry which is preliminary data.</text>
</comment>
<dbReference type="InterPro" id="IPR012341">
    <property type="entry name" value="6hp_glycosidase-like_sf"/>
</dbReference>
<dbReference type="SMART" id="SM00458">
    <property type="entry name" value="RICIN"/>
    <property type="match status" value="1"/>
</dbReference>
<dbReference type="PANTHER" id="PTHR31084">
    <property type="entry name" value="ALPHA-L-FUCOSIDASE 2"/>
    <property type="match status" value="1"/>
</dbReference>